<evidence type="ECO:0000256" key="2">
    <source>
        <dbReference type="SAM" id="MobiDB-lite"/>
    </source>
</evidence>
<feature type="region of interest" description="Disordered" evidence="2">
    <location>
        <begin position="159"/>
        <end position="186"/>
    </location>
</feature>
<dbReference type="PANTHER" id="PTHR10458:SF22">
    <property type="entry name" value="PEPTIDE DEFORMYLASE"/>
    <property type="match status" value="1"/>
</dbReference>
<dbReference type="PANTHER" id="PTHR10458">
    <property type="entry name" value="PEPTIDE DEFORMYLASE"/>
    <property type="match status" value="1"/>
</dbReference>
<dbReference type="HAMAP" id="MF_00163">
    <property type="entry name" value="Pep_deformylase"/>
    <property type="match status" value="1"/>
</dbReference>
<dbReference type="Pfam" id="PF01327">
    <property type="entry name" value="Pep_deformylase"/>
    <property type="match status" value="1"/>
</dbReference>
<dbReference type="Gene3D" id="3.90.45.10">
    <property type="entry name" value="Peptide deformylase"/>
    <property type="match status" value="1"/>
</dbReference>
<accession>A0A381UM46</accession>
<protein>
    <recommendedName>
        <fullName evidence="4">Peptide deformylase</fullName>
    </recommendedName>
</protein>
<dbReference type="NCBIfam" id="NF001159">
    <property type="entry name" value="PRK00150.1-3"/>
    <property type="match status" value="1"/>
</dbReference>
<dbReference type="AlphaFoldDB" id="A0A381UM46"/>
<dbReference type="PRINTS" id="PR01576">
    <property type="entry name" value="PDEFORMYLASE"/>
</dbReference>
<dbReference type="GO" id="GO:0042586">
    <property type="term" value="F:peptide deformylase activity"/>
    <property type="evidence" value="ECO:0007669"/>
    <property type="project" value="InterPro"/>
</dbReference>
<dbReference type="SUPFAM" id="SSF56420">
    <property type="entry name" value="Peptide deformylase"/>
    <property type="match status" value="1"/>
</dbReference>
<feature type="compositionally biased region" description="Acidic residues" evidence="2">
    <location>
        <begin position="160"/>
        <end position="171"/>
    </location>
</feature>
<name>A0A381UM46_9ZZZZ</name>
<gene>
    <name evidence="3" type="ORF">METZ01_LOCUS82089</name>
</gene>
<dbReference type="NCBIfam" id="TIGR00079">
    <property type="entry name" value="pept_deformyl"/>
    <property type="match status" value="1"/>
</dbReference>
<comment type="similarity">
    <text evidence="1">Belongs to the polypeptide deformylase family.</text>
</comment>
<reference evidence="3" key="1">
    <citation type="submission" date="2018-05" db="EMBL/GenBank/DDBJ databases">
        <authorList>
            <person name="Lanie J.A."/>
            <person name="Ng W.-L."/>
            <person name="Kazmierczak K.M."/>
            <person name="Andrzejewski T.M."/>
            <person name="Davidsen T.M."/>
            <person name="Wayne K.J."/>
            <person name="Tettelin H."/>
            <person name="Glass J.I."/>
            <person name="Rusch D."/>
            <person name="Podicherti R."/>
            <person name="Tsui H.-C.T."/>
            <person name="Winkler M.E."/>
        </authorList>
    </citation>
    <scope>NUCLEOTIDE SEQUENCE</scope>
</reference>
<feature type="non-terminal residue" evidence="3">
    <location>
        <position position="1"/>
    </location>
</feature>
<evidence type="ECO:0008006" key="4">
    <source>
        <dbReference type="Google" id="ProtNLM"/>
    </source>
</evidence>
<dbReference type="PIRSF" id="PIRSF004749">
    <property type="entry name" value="Pep_def"/>
    <property type="match status" value="1"/>
</dbReference>
<evidence type="ECO:0000313" key="3">
    <source>
        <dbReference type="EMBL" id="SVA29235.1"/>
    </source>
</evidence>
<proteinExistence type="inferred from homology"/>
<organism evidence="3">
    <name type="scientific">marine metagenome</name>
    <dbReference type="NCBI Taxonomy" id="408172"/>
    <lineage>
        <taxon>unclassified sequences</taxon>
        <taxon>metagenomes</taxon>
        <taxon>ecological metagenomes</taxon>
    </lineage>
</organism>
<dbReference type="CDD" id="cd00487">
    <property type="entry name" value="Pep_deformylase"/>
    <property type="match status" value="1"/>
</dbReference>
<dbReference type="EMBL" id="UINC01006720">
    <property type="protein sequence ID" value="SVA29235.1"/>
    <property type="molecule type" value="Genomic_DNA"/>
</dbReference>
<sequence>VAILEMRLLPDPILRKQAKKVAKVTPQLKKLVGNMVETMRDQRGVGLAANQVGSLQKVAVIETPEMEEPMVLINPEIMKSEGEREVEEGCLSVPGYRGLVTRSEKVRVKAMGLDGKIYRVNADELLAQALEHEIDHLNGILYIDHLVSHESLYKVAHYDPEEDEFDGEEDEAHEHSEPTESVTSED</sequence>
<evidence type="ECO:0000256" key="1">
    <source>
        <dbReference type="ARBA" id="ARBA00010759"/>
    </source>
</evidence>
<dbReference type="InterPro" id="IPR023635">
    <property type="entry name" value="Peptide_deformylase"/>
</dbReference>
<dbReference type="InterPro" id="IPR036821">
    <property type="entry name" value="Peptide_deformylase_sf"/>
</dbReference>